<evidence type="ECO:0000259" key="1">
    <source>
        <dbReference type="PROSITE" id="PS51186"/>
    </source>
</evidence>
<dbReference type="InterPro" id="IPR000182">
    <property type="entry name" value="GNAT_dom"/>
</dbReference>
<gene>
    <name evidence="2" type="ORF">K8V32_09630</name>
</gene>
<dbReference type="AlphaFoldDB" id="A0A921FNQ7"/>
<protein>
    <submittedName>
        <fullName evidence="2">GNAT family N-acetyltransferase</fullName>
    </submittedName>
</protein>
<sequence length="161" mass="18426">MVSITIRALQPEEHDVLIRAAVDNFNWDVERFTSHDVLASPEMVRYTEFIPRRGDFGFIALDKDTPVGLAWVLFLPHGRRSWGFAESEIPEVSLWVETTFRGRGVGGALLRATQRMARRRDLPGLSLAVDPDNPVRELYRKEGFEDVVDTADDGVMVWRQR</sequence>
<evidence type="ECO:0000313" key="3">
    <source>
        <dbReference type="Proteomes" id="UP000703315"/>
    </source>
</evidence>
<comment type="caution">
    <text evidence="2">The sequence shown here is derived from an EMBL/GenBank/DDBJ whole genome shotgun (WGS) entry which is preliminary data.</text>
</comment>
<dbReference type="EMBL" id="DYXC01000105">
    <property type="protein sequence ID" value="HJF15044.1"/>
    <property type="molecule type" value="Genomic_DNA"/>
</dbReference>
<dbReference type="Gene3D" id="3.40.630.30">
    <property type="match status" value="1"/>
</dbReference>
<dbReference type="GO" id="GO:0016747">
    <property type="term" value="F:acyltransferase activity, transferring groups other than amino-acyl groups"/>
    <property type="evidence" value="ECO:0007669"/>
    <property type="project" value="InterPro"/>
</dbReference>
<reference evidence="2" key="2">
    <citation type="submission" date="2021-09" db="EMBL/GenBank/DDBJ databases">
        <authorList>
            <person name="Gilroy R."/>
        </authorList>
    </citation>
    <scope>NUCLEOTIDE SEQUENCE</scope>
    <source>
        <strain evidence="2">ChiHjej13B12-14962</strain>
    </source>
</reference>
<feature type="domain" description="N-acetyltransferase" evidence="1">
    <location>
        <begin position="4"/>
        <end position="161"/>
    </location>
</feature>
<name>A0A921FNQ7_9MICC</name>
<dbReference type="Pfam" id="PF00583">
    <property type="entry name" value="Acetyltransf_1"/>
    <property type="match status" value="1"/>
</dbReference>
<reference evidence="2" key="1">
    <citation type="journal article" date="2021" name="PeerJ">
        <title>Extensive microbial diversity within the chicken gut microbiome revealed by metagenomics and culture.</title>
        <authorList>
            <person name="Gilroy R."/>
            <person name="Ravi A."/>
            <person name="Getino M."/>
            <person name="Pursley I."/>
            <person name="Horton D.L."/>
            <person name="Alikhan N.F."/>
            <person name="Baker D."/>
            <person name="Gharbi K."/>
            <person name="Hall N."/>
            <person name="Watson M."/>
            <person name="Adriaenssens E.M."/>
            <person name="Foster-Nyarko E."/>
            <person name="Jarju S."/>
            <person name="Secka A."/>
            <person name="Antonio M."/>
            <person name="Oren A."/>
            <person name="Chaudhuri R.R."/>
            <person name="La Ragione R."/>
            <person name="Hildebrand F."/>
            <person name="Pallen M.J."/>
        </authorList>
    </citation>
    <scope>NUCLEOTIDE SEQUENCE</scope>
    <source>
        <strain evidence="2">ChiHjej13B12-14962</strain>
    </source>
</reference>
<organism evidence="2 3">
    <name type="scientific">Enteractinococcus helveticum</name>
    <dbReference type="NCBI Taxonomy" id="1837282"/>
    <lineage>
        <taxon>Bacteria</taxon>
        <taxon>Bacillati</taxon>
        <taxon>Actinomycetota</taxon>
        <taxon>Actinomycetes</taxon>
        <taxon>Micrococcales</taxon>
        <taxon>Micrococcaceae</taxon>
    </lineage>
</organism>
<dbReference type="SUPFAM" id="SSF55729">
    <property type="entry name" value="Acyl-CoA N-acyltransferases (Nat)"/>
    <property type="match status" value="1"/>
</dbReference>
<dbReference type="InterPro" id="IPR016181">
    <property type="entry name" value="Acyl_CoA_acyltransferase"/>
</dbReference>
<evidence type="ECO:0000313" key="2">
    <source>
        <dbReference type="EMBL" id="HJF15044.1"/>
    </source>
</evidence>
<dbReference type="RefSeq" id="WP_303906425.1">
    <property type="nucleotide sequence ID" value="NZ_DYXC01000105.1"/>
</dbReference>
<accession>A0A921FNQ7</accession>
<dbReference type="PROSITE" id="PS51186">
    <property type="entry name" value="GNAT"/>
    <property type="match status" value="1"/>
</dbReference>
<proteinExistence type="predicted"/>
<dbReference type="Proteomes" id="UP000703315">
    <property type="component" value="Unassembled WGS sequence"/>
</dbReference>
<dbReference type="CDD" id="cd04301">
    <property type="entry name" value="NAT_SF"/>
    <property type="match status" value="1"/>
</dbReference>